<comment type="caution">
    <text evidence="3">The sequence shown here is derived from an EMBL/GenBank/DDBJ whole genome shotgun (WGS) entry which is preliminary data.</text>
</comment>
<dbReference type="EMBL" id="BQNB010019421">
    <property type="protein sequence ID" value="GJT85134.1"/>
    <property type="molecule type" value="Genomic_DNA"/>
</dbReference>
<reference evidence="3" key="1">
    <citation type="journal article" date="2022" name="Int. J. Mol. Sci.">
        <title>Draft Genome of Tanacetum Coccineum: Genomic Comparison of Closely Related Tanacetum-Family Plants.</title>
        <authorList>
            <person name="Yamashiro T."/>
            <person name="Shiraishi A."/>
            <person name="Nakayama K."/>
            <person name="Satake H."/>
        </authorList>
    </citation>
    <scope>NUCLEOTIDE SEQUENCE</scope>
</reference>
<name>A0ABQ5HB89_9ASTR</name>
<keyword evidence="4" id="KW-1185">Reference proteome</keyword>
<sequence length="91" mass="8817">MATKLLFALRPPAGLAAAAAELSPTLYLGPRAITYSLFRGGRLTSGLSSLCLAEDGNNRGDGGGGAGANIGDGGNGGKDGDGIVGNGKKGI</sequence>
<organism evidence="3 4">
    <name type="scientific">Tanacetum coccineum</name>
    <dbReference type="NCBI Taxonomy" id="301880"/>
    <lineage>
        <taxon>Eukaryota</taxon>
        <taxon>Viridiplantae</taxon>
        <taxon>Streptophyta</taxon>
        <taxon>Embryophyta</taxon>
        <taxon>Tracheophyta</taxon>
        <taxon>Spermatophyta</taxon>
        <taxon>Magnoliopsida</taxon>
        <taxon>eudicotyledons</taxon>
        <taxon>Gunneridae</taxon>
        <taxon>Pentapetalae</taxon>
        <taxon>asterids</taxon>
        <taxon>campanulids</taxon>
        <taxon>Asterales</taxon>
        <taxon>Asteraceae</taxon>
        <taxon>Asteroideae</taxon>
        <taxon>Anthemideae</taxon>
        <taxon>Anthemidinae</taxon>
        <taxon>Tanacetum</taxon>
    </lineage>
</organism>
<evidence type="ECO:0000256" key="1">
    <source>
        <dbReference type="SAM" id="MobiDB-lite"/>
    </source>
</evidence>
<protein>
    <submittedName>
        <fullName evidence="3">Uncharacterized protein</fullName>
    </submittedName>
</protein>
<reference evidence="3" key="2">
    <citation type="submission" date="2022-01" db="EMBL/GenBank/DDBJ databases">
        <authorList>
            <person name="Yamashiro T."/>
            <person name="Shiraishi A."/>
            <person name="Satake H."/>
            <person name="Nakayama K."/>
        </authorList>
    </citation>
    <scope>NUCLEOTIDE SEQUENCE</scope>
</reference>
<dbReference type="Proteomes" id="UP001151760">
    <property type="component" value="Unassembled WGS sequence"/>
</dbReference>
<feature type="chain" id="PRO_5045830276" evidence="2">
    <location>
        <begin position="17"/>
        <end position="91"/>
    </location>
</feature>
<keyword evidence="2" id="KW-0732">Signal</keyword>
<feature type="signal peptide" evidence="2">
    <location>
        <begin position="1"/>
        <end position="16"/>
    </location>
</feature>
<gene>
    <name evidence="3" type="ORF">Tco_1066851</name>
</gene>
<evidence type="ECO:0000313" key="3">
    <source>
        <dbReference type="EMBL" id="GJT85134.1"/>
    </source>
</evidence>
<evidence type="ECO:0000313" key="4">
    <source>
        <dbReference type="Proteomes" id="UP001151760"/>
    </source>
</evidence>
<proteinExistence type="predicted"/>
<feature type="region of interest" description="Disordered" evidence="1">
    <location>
        <begin position="62"/>
        <end position="91"/>
    </location>
</feature>
<accession>A0ABQ5HB89</accession>
<evidence type="ECO:0000256" key="2">
    <source>
        <dbReference type="SAM" id="SignalP"/>
    </source>
</evidence>